<feature type="transmembrane region" description="Helical" evidence="2">
    <location>
        <begin position="30"/>
        <end position="52"/>
    </location>
</feature>
<reference evidence="4" key="2">
    <citation type="journal article" date="2021" name="PeerJ">
        <title>Extensive microbial diversity within the chicken gut microbiome revealed by metagenomics and culture.</title>
        <authorList>
            <person name="Gilroy R."/>
            <person name="Ravi A."/>
            <person name="Getino M."/>
            <person name="Pursley I."/>
            <person name="Horton D.L."/>
            <person name="Alikhan N.F."/>
            <person name="Baker D."/>
            <person name="Gharbi K."/>
            <person name="Hall N."/>
            <person name="Watson M."/>
            <person name="Adriaenssens E.M."/>
            <person name="Foster-Nyarko E."/>
            <person name="Jarju S."/>
            <person name="Secka A."/>
            <person name="Antonio M."/>
            <person name="Oren A."/>
            <person name="Chaudhuri R.R."/>
            <person name="La Ragione R."/>
            <person name="Hildebrand F."/>
            <person name="Pallen M.J."/>
        </authorList>
    </citation>
    <scope>NUCLEOTIDE SEQUENCE</scope>
    <source>
        <strain evidence="4">CHK184-25365</strain>
    </source>
</reference>
<comment type="similarity">
    <text evidence="1">Belongs to the EamA transporter family.</text>
</comment>
<dbReference type="GO" id="GO:0016020">
    <property type="term" value="C:membrane"/>
    <property type="evidence" value="ECO:0007669"/>
    <property type="project" value="InterPro"/>
</dbReference>
<name>A0A9D1AI24_9FIRM</name>
<keyword evidence="2" id="KW-1133">Transmembrane helix</keyword>
<organism evidence="4 5">
    <name type="scientific">Candidatus Egerieicola pullicola</name>
    <dbReference type="NCBI Taxonomy" id="2840775"/>
    <lineage>
        <taxon>Bacteria</taxon>
        <taxon>Bacillati</taxon>
        <taxon>Bacillota</taxon>
        <taxon>Clostridia</taxon>
        <taxon>Eubacteriales</taxon>
        <taxon>Oscillospiraceae</taxon>
        <taxon>Oscillospiraceae incertae sedis</taxon>
        <taxon>Candidatus Egerieicola</taxon>
    </lineage>
</organism>
<dbReference type="PANTHER" id="PTHR22911:SF137">
    <property type="entry name" value="SOLUTE CARRIER FAMILY 35 MEMBER G2-RELATED"/>
    <property type="match status" value="1"/>
</dbReference>
<accession>A0A9D1AI24</accession>
<proteinExistence type="inferred from homology"/>
<keyword evidence="2" id="KW-0472">Membrane</keyword>
<comment type="caution">
    <text evidence="4">The sequence shown here is derived from an EMBL/GenBank/DDBJ whole genome shotgun (WGS) entry which is preliminary data.</text>
</comment>
<dbReference type="PANTHER" id="PTHR22911">
    <property type="entry name" value="ACYL-MALONYL CONDENSING ENZYME-RELATED"/>
    <property type="match status" value="1"/>
</dbReference>
<evidence type="ECO:0000313" key="5">
    <source>
        <dbReference type="Proteomes" id="UP000886749"/>
    </source>
</evidence>
<feature type="transmembrane region" description="Helical" evidence="2">
    <location>
        <begin position="64"/>
        <end position="85"/>
    </location>
</feature>
<dbReference type="EMBL" id="DVGY01000034">
    <property type="protein sequence ID" value="HIR40465.1"/>
    <property type="molecule type" value="Genomic_DNA"/>
</dbReference>
<dbReference type="FunFam" id="1.10.3730.20:FF:000009">
    <property type="entry name" value="EamA family transporter"/>
    <property type="match status" value="1"/>
</dbReference>
<feature type="transmembrane region" description="Helical" evidence="2">
    <location>
        <begin position="91"/>
        <end position="112"/>
    </location>
</feature>
<dbReference type="Pfam" id="PF00892">
    <property type="entry name" value="EamA"/>
    <property type="match status" value="1"/>
</dbReference>
<dbReference type="InterPro" id="IPR037185">
    <property type="entry name" value="EmrE-like"/>
</dbReference>
<evidence type="ECO:0000256" key="2">
    <source>
        <dbReference type="SAM" id="Phobius"/>
    </source>
</evidence>
<dbReference type="AlphaFoldDB" id="A0A9D1AI24"/>
<dbReference type="SUPFAM" id="SSF103481">
    <property type="entry name" value="Multidrug resistance efflux transporter EmrE"/>
    <property type="match status" value="1"/>
</dbReference>
<evidence type="ECO:0000313" key="4">
    <source>
        <dbReference type="EMBL" id="HIR40465.1"/>
    </source>
</evidence>
<feature type="domain" description="EamA" evidence="3">
    <location>
        <begin position="1"/>
        <end position="136"/>
    </location>
</feature>
<evidence type="ECO:0000256" key="1">
    <source>
        <dbReference type="ARBA" id="ARBA00007362"/>
    </source>
</evidence>
<protein>
    <submittedName>
        <fullName evidence="4">EamA family transporter</fullName>
    </submittedName>
</protein>
<dbReference type="InterPro" id="IPR000620">
    <property type="entry name" value="EamA_dom"/>
</dbReference>
<evidence type="ECO:0000259" key="3">
    <source>
        <dbReference type="Pfam" id="PF00892"/>
    </source>
</evidence>
<reference evidence="4" key="1">
    <citation type="submission" date="2020-10" db="EMBL/GenBank/DDBJ databases">
        <authorList>
            <person name="Gilroy R."/>
        </authorList>
    </citation>
    <scope>NUCLEOTIDE SEQUENCE</scope>
    <source>
        <strain evidence="4">CHK184-25365</strain>
    </source>
</reference>
<sequence length="137" mass="14432">MWVLFALLSAVFAALTTILAKKGLEGVPSNLATAIRTGVVLIMSWLVVFVSGQQGAVGSISGKTWLFLVLSGIATGLSWLCYFYALQVGNANQVAAVDKFSLVITMILAFVLLQEKVTWQSVVGGALITAGTVVLIL</sequence>
<gene>
    <name evidence="4" type="ORF">IAB36_01395</name>
</gene>
<dbReference type="Gene3D" id="1.10.3730.20">
    <property type="match status" value="1"/>
</dbReference>
<dbReference type="Proteomes" id="UP000886749">
    <property type="component" value="Unassembled WGS sequence"/>
</dbReference>
<keyword evidence="2" id="KW-0812">Transmembrane</keyword>